<dbReference type="EMBL" id="CACVAQ010000172">
    <property type="protein sequence ID" value="CAA6811114.1"/>
    <property type="molecule type" value="Genomic_DNA"/>
</dbReference>
<dbReference type="InterPro" id="IPR029058">
    <property type="entry name" value="AB_hydrolase_fold"/>
</dbReference>
<dbReference type="Pfam" id="PF07859">
    <property type="entry name" value="Abhydrolase_3"/>
    <property type="match status" value="1"/>
</dbReference>
<evidence type="ECO:0000313" key="3">
    <source>
        <dbReference type="EMBL" id="CAA6811114.1"/>
    </source>
</evidence>
<dbReference type="SUPFAM" id="SSF53474">
    <property type="entry name" value="alpha/beta-Hydrolases"/>
    <property type="match status" value="1"/>
</dbReference>
<name>A0A6S6SYE5_9BACT</name>
<gene>
    <name evidence="3" type="ORF">HELGO_WM37874</name>
</gene>
<dbReference type="InterPro" id="IPR050300">
    <property type="entry name" value="GDXG_lipolytic_enzyme"/>
</dbReference>
<dbReference type="Gene3D" id="3.40.50.1820">
    <property type="entry name" value="alpha/beta hydrolase"/>
    <property type="match status" value="1"/>
</dbReference>
<evidence type="ECO:0000259" key="2">
    <source>
        <dbReference type="Pfam" id="PF07859"/>
    </source>
</evidence>
<accession>A0A6S6SYE5</accession>
<organism evidence="3">
    <name type="scientific">uncultured Aureispira sp</name>
    <dbReference type="NCBI Taxonomy" id="1331704"/>
    <lineage>
        <taxon>Bacteria</taxon>
        <taxon>Pseudomonadati</taxon>
        <taxon>Bacteroidota</taxon>
        <taxon>Saprospiria</taxon>
        <taxon>Saprospirales</taxon>
        <taxon>Saprospiraceae</taxon>
        <taxon>Aureispira</taxon>
        <taxon>environmental samples</taxon>
    </lineage>
</organism>
<dbReference type="PANTHER" id="PTHR48081">
    <property type="entry name" value="AB HYDROLASE SUPERFAMILY PROTEIN C4A8.06C"/>
    <property type="match status" value="1"/>
</dbReference>
<dbReference type="AlphaFoldDB" id="A0A6S6SYE5"/>
<proteinExistence type="predicted"/>
<feature type="domain" description="Alpha/beta hydrolase fold-3" evidence="2">
    <location>
        <begin position="76"/>
        <end position="274"/>
    </location>
</feature>
<sequence length="299" mass="33437">MPSLSYYIVTTFLRLKGVKKIFSQNPILYKKLRKEDIHKPSKRMLKGNSSTQFKVLRTLVTTVEPQKNKNDLFLLFYCPGGAFVSGPNMLSWDSLTRLAKNTGITAWMLDYPKAPESKILEMTQNIDAVYAKALEIYPASNIIVMGDSAGGNLILTLTQRLVAKGLPLPKRLIAICPVFDGVLTNPEIDAIDPLDCMLSKKGIQSAREMCQGDLALTDPLLSPLYGSFKGFPPVDLFMGEYDVLYPDQKLGRDKMKAEGVALNVILGEKMPHVWPLLPFMKESVKALNEIEQIILEELR</sequence>
<reference evidence="3" key="1">
    <citation type="submission" date="2020-01" db="EMBL/GenBank/DDBJ databases">
        <authorList>
            <person name="Meier V. D."/>
            <person name="Meier V D."/>
        </authorList>
    </citation>
    <scope>NUCLEOTIDE SEQUENCE</scope>
    <source>
        <strain evidence="3">HLG_WM_MAG_10</strain>
    </source>
</reference>
<dbReference type="GO" id="GO:0016787">
    <property type="term" value="F:hydrolase activity"/>
    <property type="evidence" value="ECO:0007669"/>
    <property type="project" value="UniProtKB-KW"/>
</dbReference>
<protein>
    <submittedName>
        <fullName evidence="3">Esterase</fullName>
    </submittedName>
</protein>
<evidence type="ECO:0000256" key="1">
    <source>
        <dbReference type="ARBA" id="ARBA00022801"/>
    </source>
</evidence>
<keyword evidence="1" id="KW-0378">Hydrolase</keyword>
<dbReference type="PANTHER" id="PTHR48081:SF8">
    <property type="entry name" value="ALPHA_BETA HYDROLASE FOLD-3 DOMAIN-CONTAINING PROTEIN-RELATED"/>
    <property type="match status" value="1"/>
</dbReference>
<dbReference type="InterPro" id="IPR013094">
    <property type="entry name" value="AB_hydrolase_3"/>
</dbReference>